<dbReference type="Proteomes" id="UP001305779">
    <property type="component" value="Unassembled WGS sequence"/>
</dbReference>
<protein>
    <recommendedName>
        <fullName evidence="2">Beta-lactamase-related domain-containing protein</fullName>
    </recommendedName>
</protein>
<dbReference type="EMBL" id="JAXOVC010000001">
    <property type="protein sequence ID" value="KAK4508429.1"/>
    <property type="molecule type" value="Genomic_DNA"/>
</dbReference>
<dbReference type="PANTHER" id="PTHR46825:SF9">
    <property type="entry name" value="BETA-LACTAMASE-RELATED DOMAIN-CONTAINING PROTEIN"/>
    <property type="match status" value="1"/>
</dbReference>
<dbReference type="InterPro" id="IPR001466">
    <property type="entry name" value="Beta-lactam-related"/>
</dbReference>
<evidence type="ECO:0000259" key="2">
    <source>
        <dbReference type="Pfam" id="PF00144"/>
    </source>
</evidence>
<accession>A0ABR0F3A0</accession>
<dbReference type="InterPro" id="IPR050491">
    <property type="entry name" value="AmpC-like"/>
</dbReference>
<dbReference type="Gene3D" id="3.40.710.10">
    <property type="entry name" value="DD-peptidase/beta-lactamase superfamily"/>
    <property type="match status" value="1"/>
</dbReference>
<name>A0ABR0F3A0_ZASCE</name>
<evidence type="ECO:0000313" key="4">
    <source>
        <dbReference type="Proteomes" id="UP001305779"/>
    </source>
</evidence>
<dbReference type="SUPFAM" id="SSF56601">
    <property type="entry name" value="beta-lactamase/transpeptidase-like"/>
    <property type="match status" value="1"/>
</dbReference>
<dbReference type="PANTHER" id="PTHR46825">
    <property type="entry name" value="D-ALANYL-D-ALANINE-CARBOXYPEPTIDASE/ENDOPEPTIDASE AMPH"/>
    <property type="match status" value="1"/>
</dbReference>
<proteinExistence type="inferred from homology"/>
<evidence type="ECO:0000313" key="3">
    <source>
        <dbReference type="EMBL" id="KAK4508429.1"/>
    </source>
</evidence>
<comment type="similarity">
    <text evidence="1">Belongs to the peptidase S12 family.</text>
</comment>
<gene>
    <name evidence="3" type="ORF">PRZ48_002167</name>
</gene>
<sequence>MPNNPPLEYEPFNNPTLDNFIQQTITQHPTPGLSLLVLHGQNTYAAGYGHPNLSTHTPVTPSTLFFTASTTKSFTASLAAHFVESQGHPKISWETPLSELIRDDFVLDQKDPRGRWATERVTMEDCLSHRTGLPRHDLAWTNGFEGLRELLPMHRDMRTKFEYSNNPYTAVSYAIEKVLDRPFKDALKEHIFDPLEMHHTTYDIEDARAVTKANDIDLATGYLWNSETESFEQVPWSDIPLSRGSGGIISNVLDYAKWVRHLMKPTNLNAALSQNAVKAIRTPKVLVDPEKPFTGPQAYGLGLFSRVHRGREVIEHAGAIAGFMTNMVMVPPTPAEIERGETDSGWAVVTMQNAYSVAQDVVCWHLLDEFLGTPEGERYDVAEEMRKKQAKAEESLQHENVVERLFGTKAKEAHLDPALPIAAYEGIYEHPGYRKLQISLRTIRESKSGGAPERSNATEQDRDGVPLLYMAPPASAKPYISRVGTLHHVNGEYWWSHQTTGPSSWFSDKALKVQFLIGPHGKVQGMWYQAEPDMPDKLAFFKKIA</sequence>
<evidence type="ECO:0000256" key="1">
    <source>
        <dbReference type="ARBA" id="ARBA00038215"/>
    </source>
</evidence>
<feature type="domain" description="Beta-lactamase-related" evidence="2">
    <location>
        <begin position="17"/>
        <end position="353"/>
    </location>
</feature>
<organism evidence="3 4">
    <name type="scientific">Zasmidium cellare</name>
    <name type="common">Wine cellar mold</name>
    <name type="synonym">Racodium cellare</name>
    <dbReference type="NCBI Taxonomy" id="395010"/>
    <lineage>
        <taxon>Eukaryota</taxon>
        <taxon>Fungi</taxon>
        <taxon>Dikarya</taxon>
        <taxon>Ascomycota</taxon>
        <taxon>Pezizomycotina</taxon>
        <taxon>Dothideomycetes</taxon>
        <taxon>Dothideomycetidae</taxon>
        <taxon>Mycosphaerellales</taxon>
        <taxon>Mycosphaerellaceae</taxon>
        <taxon>Zasmidium</taxon>
    </lineage>
</organism>
<dbReference type="InterPro" id="IPR012338">
    <property type="entry name" value="Beta-lactam/transpept-like"/>
</dbReference>
<reference evidence="3 4" key="1">
    <citation type="journal article" date="2023" name="G3 (Bethesda)">
        <title>A chromosome-level genome assembly of Zasmidium syzygii isolated from banana leaves.</title>
        <authorList>
            <person name="van Westerhoven A.C."/>
            <person name="Mehrabi R."/>
            <person name="Talebi R."/>
            <person name="Steentjes M.B.F."/>
            <person name="Corcolon B."/>
            <person name="Chong P.A."/>
            <person name="Kema G.H.J."/>
            <person name="Seidl M.F."/>
        </authorList>
    </citation>
    <scope>NUCLEOTIDE SEQUENCE [LARGE SCALE GENOMIC DNA]</scope>
    <source>
        <strain evidence="3 4">P124</strain>
    </source>
</reference>
<comment type="caution">
    <text evidence="3">The sequence shown here is derived from an EMBL/GenBank/DDBJ whole genome shotgun (WGS) entry which is preliminary data.</text>
</comment>
<keyword evidence="4" id="KW-1185">Reference proteome</keyword>
<dbReference type="Pfam" id="PF00144">
    <property type="entry name" value="Beta-lactamase"/>
    <property type="match status" value="1"/>
</dbReference>